<sequence length="89" mass="10243">MARCLRKLRIESPRTRSTKHSHDNRSESVAAGHTVNQCRFLKKWPAPHLSCRLHKDYCKNYNVIQFRGTCGTGRLGPLSYRDATIFLPS</sequence>
<name>A0ABD0J2R2_9CAEN</name>
<dbReference type="AlphaFoldDB" id="A0ABD0J2R2"/>
<reference evidence="1 2" key="1">
    <citation type="journal article" date="2023" name="Sci. Data">
        <title>Genome assembly of the Korean intertidal mud-creeper Batillaria attramentaria.</title>
        <authorList>
            <person name="Patra A.K."/>
            <person name="Ho P.T."/>
            <person name="Jun S."/>
            <person name="Lee S.J."/>
            <person name="Kim Y."/>
            <person name="Won Y.J."/>
        </authorList>
    </citation>
    <scope>NUCLEOTIDE SEQUENCE [LARGE SCALE GENOMIC DNA]</scope>
    <source>
        <strain evidence="1">Wonlab-2016</strain>
    </source>
</reference>
<evidence type="ECO:0000313" key="2">
    <source>
        <dbReference type="Proteomes" id="UP001519460"/>
    </source>
</evidence>
<organism evidence="1 2">
    <name type="scientific">Batillaria attramentaria</name>
    <dbReference type="NCBI Taxonomy" id="370345"/>
    <lineage>
        <taxon>Eukaryota</taxon>
        <taxon>Metazoa</taxon>
        <taxon>Spiralia</taxon>
        <taxon>Lophotrochozoa</taxon>
        <taxon>Mollusca</taxon>
        <taxon>Gastropoda</taxon>
        <taxon>Caenogastropoda</taxon>
        <taxon>Sorbeoconcha</taxon>
        <taxon>Cerithioidea</taxon>
        <taxon>Batillariidae</taxon>
        <taxon>Batillaria</taxon>
    </lineage>
</organism>
<evidence type="ECO:0000313" key="1">
    <source>
        <dbReference type="EMBL" id="KAK7454126.1"/>
    </source>
</evidence>
<keyword evidence="2" id="KW-1185">Reference proteome</keyword>
<accession>A0ABD0J2R2</accession>
<dbReference type="EMBL" id="JACVVK020000704">
    <property type="protein sequence ID" value="KAK7454126.1"/>
    <property type="molecule type" value="Genomic_DNA"/>
</dbReference>
<protein>
    <submittedName>
        <fullName evidence="1">Uncharacterized protein</fullName>
    </submittedName>
</protein>
<dbReference type="Proteomes" id="UP001519460">
    <property type="component" value="Unassembled WGS sequence"/>
</dbReference>
<comment type="caution">
    <text evidence="1">The sequence shown here is derived from an EMBL/GenBank/DDBJ whole genome shotgun (WGS) entry which is preliminary data.</text>
</comment>
<proteinExistence type="predicted"/>
<gene>
    <name evidence="1" type="ORF">BaRGS_00039598</name>
</gene>